<dbReference type="Proteomes" id="UP001159641">
    <property type="component" value="Unassembled WGS sequence"/>
</dbReference>
<organism evidence="2 3">
    <name type="scientific">Eschrichtius robustus</name>
    <name type="common">California gray whale</name>
    <name type="synonym">Eschrichtius gibbosus</name>
    <dbReference type="NCBI Taxonomy" id="9764"/>
    <lineage>
        <taxon>Eukaryota</taxon>
        <taxon>Metazoa</taxon>
        <taxon>Chordata</taxon>
        <taxon>Craniata</taxon>
        <taxon>Vertebrata</taxon>
        <taxon>Euteleostomi</taxon>
        <taxon>Mammalia</taxon>
        <taxon>Eutheria</taxon>
        <taxon>Laurasiatheria</taxon>
        <taxon>Artiodactyla</taxon>
        <taxon>Whippomorpha</taxon>
        <taxon>Cetacea</taxon>
        <taxon>Mysticeti</taxon>
        <taxon>Eschrichtiidae</taxon>
        <taxon>Eschrichtius</taxon>
    </lineage>
</organism>
<sequence>DGVKGAAASGALAHSGRGEGGVWNVGRACGGRGRRDVAAA</sequence>
<keyword evidence="3" id="KW-1185">Reference proteome</keyword>
<comment type="caution">
    <text evidence="2">The sequence shown here is derived from an EMBL/GenBank/DDBJ whole genome shotgun (WGS) entry which is preliminary data.</text>
</comment>
<gene>
    <name evidence="2" type="ORF">J1605_017594</name>
</gene>
<evidence type="ECO:0000313" key="3">
    <source>
        <dbReference type="Proteomes" id="UP001159641"/>
    </source>
</evidence>
<feature type="non-terminal residue" evidence="2">
    <location>
        <position position="1"/>
    </location>
</feature>
<feature type="compositionally biased region" description="Gly residues" evidence="1">
    <location>
        <begin position="18"/>
        <end position="31"/>
    </location>
</feature>
<accession>A0AB34HX18</accession>
<name>A0AB34HX18_ESCRO</name>
<feature type="region of interest" description="Disordered" evidence="1">
    <location>
        <begin position="1"/>
        <end position="40"/>
    </location>
</feature>
<dbReference type="EMBL" id="JAIQCJ010000254">
    <property type="protein sequence ID" value="KAJ8797366.1"/>
    <property type="molecule type" value="Genomic_DNA"/>
</dbReference>
<evidence type="ECO:0000256" key="1">
    <source>
        <dbReference type="SAM" id="MobiDB-lite"/>
    </source>
</evidence>
<feature type="compositionally biased region" description="Low complexity" evidence="1">
    <location>
        <begin position="1"/>
        <end position="15"/>
    </location>
</feature>
<dbReference type="AlphaFoldDB" id="A0AB34HX18"/>
<evidence type="ECO:0000313" key="2">
    <source>
        <dbReference type="EMBL" id="KAJ8797366.1"/>
    </source>
</evidence>
<protein>
    <submittedName>
        <fullName evidence="2">Uncharacterized protein</fullName>
    </submittedName>
</protein>
<proteinExistence type="predicted"/>
<reference evidence="2 3" key="1">
    <citation type="submission" date="2022-11" db="EMBL/GenBank/DDBJ databases">
        <title>Whole genome sequence of Eschrichtius robustus ER-17-0199.</title>
        <authorList>
            <person name="Bruniche-Olsen A."/>
            <person name="Black A.N."/>
            <person name="Fields C.J."/>
            <person name="Walden K."/>
            <person name="Dewoody J.A."/>
        </authorList>
    </citation>
    <scope>NUCLEOTIDE SEQUENCE [LARGE SCALE GENOMIC DNA]</scope>
    <source>
        <strain evidence="2">ER-17-0199</strain>
        <tissue evidence="2">Blubber</tissue>
    </source>
</reference>